<gene>
    <name evidence="2" type="ORF">EV203_11658</name>
</gene>
<comment type="caution">
    <text evidence="2">The sequence shown here is derived from an EMBL/GenBank/DDBJ whole genome shotgun (WGS) entry which is preliminary data.</text>
</comment>
<dbReference type="EMBL" id="SLWU01000016">
    <property type="protein sequence ID" value="TCO63284.1"/>
    <property type="molecule type" value="Genomic_DNA"/>
</dbReference>
<feature type="domain" description="Pyrrolo-quinoline quinone repeat" evidence="1">
    <location>
        <begin position="122"/>
        <end position="251"/>
    </location>
</feature>
<accession>A0A4R2JUB0</accession>
<proteinExistence type="predicted"/>
<evidence type="ECO:0000313" key="3">
    <source>
        <dbReference type="Proteomes" id="UP000294886"/>
    </source>
</evidence>
<dbReference type="Gene3D" id="2.40.10.480">
    <property type="match status" value="1"/>
</dbReference>
<dbReference type="InterPro" id="IPR011047">
    <property type="entry name" value="Quinoprotein_ADH-like_sf"/>
</dbReference>
<dbReference type="PANTHER" id="PTHR34512">
    <property type="entry name" value="CELL SURFACE PROTEIN"/>
    <property type="match status" value="1"/>
</dbReference>
<dbReference type="Gene3D" id="2.40.128.630">
    <property type="match status" value="1"/>
</dbReference>
<dbReference type="Pfam" id="PF13360">
    <property type="entry name" value="PQQ_2"/>
    <property type="match status" value="1"/>
</dbReference>
<dbReference type="Proteomes" id="UP000294886">
    <property type="component" value="Unassembled WGS sequence"/>
</dbReference>
<dbReference type="PANTHER" id="PTHR34512:SF30">
    <property type="entry name" value="OUTER MEMBRANE PROTEIN ASSEMBLY FACTOR BAMB"/>
    <property type="match status" value="1"/>
</dbReference>
<organism evidence="2 3">
    <name type="scientific">Caldanaerobacter subterraneus</name>
    <dbReference type="NCBI Taxonomy" id="911092"/>
    <lineage>
        <taxon>Bacteria</taxon>
        <taxon>Bacillati</taxon>
        <taxon>Bacillota</taxon>
        <taxon>Clostridia</taxon>
        <taxon>Thermoanaerobacterales</taxon>
        <taxon>Thermoanaerobacteraceae</taxon>
        <taxon>Caldanaerobacter</taxon>
    </lineage>
</organism>
<dbReference type="AlphaFoldDB" id="A0A4R2JUB0"/>
<evidence type="ECO:0000313" key="2">
    <source>
        <dbReference type="EMBL" id="TCO63284.1"/>
    </source>
</evidence>
<reference evidence="2 3" key="1">
    <citation type="submission" date="2019-03" db="EMBL/GenBank/DDBJ databases">
        <title>Genomic Encyclopedia of Type Strains, Phase IV (KMG-IV): sequencing the most valuable type-strain genomes for metagenomic binning, comparative biology and taxonomic classification.</title>
        <authorList>
            <person name="Goeker M."/>
        </authorList>
    </citation>
    <scope>NUCLEOTIDE SEQUENCE [LARGE SCALE GENOMIC DNA]</scope>
    <source>
        <strain evidence="2 3">DSM 13054</strain>
    </source>
</reference>
<dbReference type="InterPro" id="IPR002372">
    <property type="entry name" value="PQQ_rpt_dom"/>
</dbReference>
<protein>
    <submittedName>
        <fullName evidence="2">Outer membrane protein assembly factor BamB</fullName>
    </submittedName>
</protein>
<sequence>MERSDGNLKQILAIFFSTPAIGTDGTIYLVSGNLYAIKPNGKLKWELKLGTLAVSSPVIASDGTIYVGTLGENEANEDVSYLYAISTDGKIKWKSKVSGRILSSPAIATDGTIYAGSTVSFYAVNPNGTLKWRIDIGEGVISTPAVSQDGTVYVGSDGLYAVEPTGKIKWKFETRNGIFSSPAISSDGTIYVADGGNIFDKKQKEEKNKNICAIDADGKLKWKYTTNSSAIVSSPAIPKGGTVYIGGTDGHDVLYAIDLSVG</sequence>
<dbReference type="Gene3D" id="2.130.10.10">
    <property type="entry name" value="YVTN repeat-like/Quinoprotein amine dehydrogenase"/>
    <property type="match status" value="1"/>
</dbReference>
<dbReference type="InterPro" id="IPR015943">
    <property type="entry name" value="WD40/YVTN_repeat-like_dom_sf"/>
</dbReference>
<name>A0A4R2JUB0_9THEO</name>
<evidence type="ECO:0000259" key="1">
    <source>
        <dbReference type="Pfam" id="PF13360"/>
    </source>
</evidence>
<dbReference type="SMART" id="SM00564">
    <property type="entry name" value="PQQ"/>
    <property type="match status" value="6"/>
</dbReference>
<dbReference type="InterPro" id="IPR018391">
    <property type="entry name" value="PQQ_b-propeller_rpt"/>
</dbReference>
<dbReference type="SUPFAM" id="SSF50998">
    <property type="entry name" value="Quinoprotein alcohol dehydrogenase-like"/>
    <property type="match status" value="1"/>
</dbReference>